<comment type="caution">
    <text evidence="1">The sequence shown here is derived from an EMBL/GenBank/DDBJ whole genome shotgun (WGS) entry which is preliminary data.</text>
</comment>
<reference evidence="1 2" key="1">
    <citation type="journal article" date="2020" name="Harmful Algae">
        <title>Molecular and morphological characterization of a novel dihydroanatoxin-a producing Microcoleus species (cyanobacteria) from the Russian River, California, USA.</title>
        <authorList>
            <person name="Conklin K.Y."/>
            <person name="Stancheva R."/>
            <person name="Otten T.G."/>
            <person name="Fadness R."/>
            <person name="Boyer G.L."/>
            <person name="Read B."/>
            <person name="Zhang X."/>
            <person name="Sheath R.G."/>
        </authorList>
    </citation>
    <scope>NUCLEOTIDE SEQUENCE [LARGE SCALE GENOMIC DNA]</scope>
    <source>
        <strain evidence="1 2">PTRS2</strain>
    </source>
</reference>
<dbReference type="EMBL" id="JBBLXS010001345">
    <property type="protein sequence ID" value="MEK0189535.1"/>
    <property type="molecule type" value="Genomic_DNA"/>
</dbReference>
<feature type="non-terminal residue" evidence="1">
    <location>
        <position position="153"/>
    </location>
</feature>
<keyword evidence="1" id="KW-0378">Hydrolase</keyword>
<organism evidence="1 2">
    <name type="scientific">Microcoleus anatoxicus PTRS2</name>
    <dbReference type="NCBI Taxonomy" id="2705321"/>
    <lineage>
        <taxon>Bacteria</taxon>
        <taxon>Bacillati</taxon>
        <taxon>Cyanobacteriota</taxon>
        <taxon>Cyanophyceae</taxon>
        <taxon>Oscillatoriophycideae</taxon>
        <taxon>Oscillatoriales</taxon>
        <taxon>Microcoleaceae</taxon>
        <taxon>Microcoleus</taxon>
        <taxon>Microcoleus anatoxicus</taxon>
    </lineage>
</organism>
<proteinExistence type="predicted"/>
<keyword evidence="1" id="KW-0547">Nucleotide-binding</keyword>
<sequence>LRKGKAHKVQEEGQPFLEENAIGTWLQNTATDCEQKLLNRKQNVTYLRILLTEYERFFAYFTAELDFYSQQKHLHSAKANLEANCNHQETAYQESLAEKQEIEALFVALEQLLDSPKVDWESPETTEFLPRLKPYSEGNVLVENFMGNVRIAA</sequence>
<gene>
    <name evidence="1" type="ORF">WMG39_32525</name>
</gene>
<dbReference type="GO" id="GO:0004386">
    <property type="term" value="F:helicase activity"/>
    <property type="evidence" value="ECO:0007669"/>
    <property type="project" value="UniProtKB-KW"/>
</dbReference>
<keyword evidence="2" id="KW-1185">Reference proteome</keyword>
<feature type="non-terminal residue" evidence="1">
    <location>
        <position position="1"/>
    </location>
</feature>
<evidence type="ECO:0000313" key="2">
    <source>
        <dbReference type="Proteomes" id="UP001384579"/>
    </source>
</evidence>
<keyword evidence="1" id="KW-0347">Helicase</keyword>
<name>A0ABU8YZ31_9CYAN</name>
<keyword evidence="1" id="KW-0067">ATP-binding</keyword>
<accession>A0ABU8YZ31</accession>
<evidence type="ECO:0000313" key="1">
    <source>
        <dbReference type="EMBL" id="MEK0189535.1"/>
    </source>
</evidence>
<protein>
    <submittedName>
        <fullName evidence="1">DNA helicase</fullName>
    </submittedName>
</protein>
<dbReference type="Proteomes" id="UP001384579">
    <property type="component" value="Unassembled WGS sequence"/>
</dbReference>